<dbReference type="Gene3D" id="3.30.40.240">
    <property type="entry name" value="Transglutaminase elicitor, body domain"/>
    <property type="match status" value="1"/>
</dbReference>
<dbReference type="Pfam" id="PF16683">
    <property type="entry name" value="TGase_elicitor"/>
    <property type="match status" value="1"/>
</dbReference>
<evidence type="ECO:0000313" key="2">
    <source>
        <dbReference type="EMBL" id="POM78176.1"/>
    </source>
</evidence>
<dbReference type="GO" id="GO:0016755">
    <property type="term" value="F:aminoacyltransferase activity"/>
    <property type="evidence" value="ECO:0007669"/>
    <property type="project" value="InterPro"/>
</dbReference>
<feature type="non-terminal residue" evidence="2">
    <location>
        <position position="291"/>
    </location>
</feature>
<accession>A0A2P4YK58</accession>
<dbReference type="Proteomes" id="UP000237271">
    <property type="component" value="Unassembled WGS sequence"/>
</dbReference>
<dbReference type="AlphaFoldDB" id="A0A2P4YK58"/>
<name>A0A2P4YK58_9STRA</name>
<sequence length="291" mass="31378">MVSKPSTYLATAVITLVALQVQHATSSSLEYDPYTTCTSYDIGNKNFPGRGTEIEDDGTQGALLWDKKLSAPMVSKPSTYLATAVITLVALQVQHATSSSLEYDPYTTCTSYDIGNKNFPGRGTEIEDDGTCTVTIPEDPNVPKAATVSAVAVTHTELLSNKSVAPAVPVFTKVGTQLMSETPSTNPDAYATAAVSSTTPLTYSRRLEWTTSSDIASLEEYFGSTMELNVKKLPISGVYTPTPWAGSNWPTYLDSINFEWNKGERSPAEKYAMAFGLNVKNFMDNVSAQNG</sequence>
<evidence type="ECO:0000256" key="1">
    <source>
        <dbReference type="SAM" id="SignalP"/>
    </source>
</evidence>
<feature type="chain" id="PRO_5015116164" evidence="1">
    <location>
        <begin position="27"/>
        <end position="291"/>
    </location>
</feature>
<dbReference type="EMBL" id="NCKW01002118">
    <property type="protein sequence ID" value="POM78176.1"/>
    <property type="molecule type" value="Genomic_DNA"/>
</dbReference>
<proteinExistence type="predicted"/>
<evidence type="ECO:0000313" key="3">
    <source>
        <dbReference type="Proteomes" id="UP000237271"/>
    </source>
</evidence>
<reference evidence="2 3" key="1">
    <citation type="journal article" date="2017" name="Genome Biol. Evol.">
        <title>Phytophthora megakarya and P. palmivora, closely related causal agents of cacao black pod rot, underwent increases in genome sizes and gene numbers by different mechanisms.</title>
        <authorList>
            <person name="Ali S.S."/>
            <person name="Shao J."/>
            <person name="Lary D.J."/>
            <person name="Kronmiller B."/>
            <person name="Shen D."/>
            <person name="Strem M.D."/>
            <person name="Amoako-Attah I."/>
            <person name="Akrofi A.Y."/>
            <person name="Begoude B.A."/>
            <person name="Ten Hoopen G.M."/>
            <person name="Coulibaly K."/>
            <person name="Kebe B.I."/>
            <person name="Melnick R.L."/>
            <person name="Guiltinan M.J."/>
            <person name="Tyler B.M."/>
            <person name="Meinhardt L.W."/>
            <person name="Bailey B.A."/>
        </authorList>
    </citation>
    <scope>NUCLEOTIDE SEQUENCE [LARGE SCALE GENOMIC DNA]</scope>
    <source>
        <strain evidence="3">sbr112.9</strain>
    </source>
</reference>
<feature type="signal peptide" evidence="1">
    <location>
        <begin position="1"/>
        <end position="26"/>
    </location>
</feature>
<gene>
    <name evidence="2" type="ORF">PHPALM_4327</name>
</gene>
<dbReference type="OrthoDB" id="143679at2759"/>
<protein>
    <submittedName>
        <fullName evidence="2">Transglutaminase elicitor-like protein</fullName>
    </submittedName>
</protein>
<keyword evidence="3" id="KW-1185">Reference proteome</keyword>
<organism evidence="2 3">
    <name type="scientific">Phytophthora palmivora</name>
    <dbReference type="NCBI Taxonomy" id="4796"/>
    <lineage>
        <taxon>Eukaryota</taxon>
        <taxon>Sar</taxon>
        <taxon>Stramenopiles</taxon>
        <taxon>Oomycota</taxon>
        <taxon>Peronosporomycetes</taxon>
        <taxon>Peronosporales</taxon>
        <taxon>Peronosporaceae</taxon>
        <taxon>Phytophthora</taxon>
    </lineage>
</organism>
<keyword evidence="1" id="KW-0732">Signal</keyword>
<comment type="caution">
    <text evidence="2">The sequence shown here is derived from an EMBL/GenBank/DDBJ whole genome shotgun (WGS) entry which is preliminary data.</text>
</comment>
<dbReference type="InterPro" id="IPR032048">
    <property type="entry name" value="TGase_elicitor"/>
</dbReference>